<dbReference type="AlphaFoldDB" id="A0A6N4UNY3"/>
<feature type="chain" id="PRO_5039547223" description="Secreted protein" evidence="1">
    <location>
        <begin position="27"/>
        <end position="78"/>
    </location>
</feature>
<evidence type="ECO:0008006" key="4">
    <source>
        <dbReference type="Google" id="ProtNLM"/>
    </source>
</evidence>
<proteinExistence type="predicted"/>
<evidence type="ECO:0000313" key="2">
    <source>
        <dbReference type="EMBL" id="BBX25251.1"/>
    </source>
</evidence>
<dbReference type="KEGG" id="malv:MALV_03760"/>
<keyword evidence="1" id="KW-0732">Signal</keyword>
<keyword evidence="3" id="KW-1185">Reference proteome</keyword>
<dbReference type="EMBL" id="AP022565">
    <property type="protein sequence ID" value="BBX25251.1"/>
    <property type="molecule type" value="Genomic_DNA"/>
</dbReference>
<protein>
    <recommendedName>
        <fullName evidence="4">Secreted protein</fullName>
    </recommendedName>
</protein>
<dbReference type="RefSeq" id="WP_163660013.1">
    <property type="nucleotide sequence ID" value="NZ_AP022565.1"/>
</dbReference>
<gene>
    <name evidence="2" type="ORF">MALV_03760</name>
</gene>
<evidence type="ECO:0000313" key="3">
    <source>
        <dbReference type="Proteomes" id="UP000466906"/>
    </source>
</evidence>
<dbReference type="Proteomes" id="UP000466906">
    <property type="component" value="Chromosome"/>
</dbReference>
<reference evidence="2 3" key="1">
    <citation type="journal article" date="2019" name="Emerg. Microbes Infect.">
        <title>Comprehensive subspecies identification of 175 nontuberculous mycobacteria species based on 7547 genomic profiles.</title>
        <authorList>
            <person name="Matsumoto Y."/>
            <person name="Kinjo T."/>
            <person name="Motooka D."/>
            <person name="Nabeya D."/>
            <person name="Jung N."/>
            <person name="Uechi K."/>
            <person name="Horii T."/>
            <person name="Iida T."/>
            <person name="Fujita J."/>
            <person name="Nakamura S."/>
        </authorList>
    </citation>
    <scope>NUCLEOTIDE SEQUENCE [LARGE SCALE GENOMIC DNA]</scope>
    <source>
        <strain evidence="2 3">JCM 12272</strain>
    </source>
</reference>
<evidence type="ECO:0000256" key="1">
    <source>
        <dbReference type="SAM" id="SignalP"/>
    </source>
</evidence>
<organism evidence="2 3">
    <name type="scientific">Mycolicibacterium alvei</name>
    <dbReference type="NCBI Taxonomy" id="67081"/>
    <lineage>
        <taxon>Bacteria</taxon>
        <taxon>Bacillati</taxon>
        <taxon>Actinomycetota</taxon>
        <taxon>Actinomycetes</taxon>
        <taxon>Mycobacteriales</taxon>
        <taxon>Mycobacteriaceae</taxon>
        <taxon>Mycolicibacterium</taxon>
    </lineage>
</organism>
<sequence>MARVNSVRKLAAGLGVVAVPMGIAFAGAGSASADPGLCVSGPYGFAHACVDTPGWYNGWYDGPRWRGGWDGNDQGEDD</sequence>
<accession>A0A6N4UNY3</accession>
<feature type="signal peptide" evidence="1">
    <location>
        <begin position="1"/>
        <end position="26"/>
    </location>
</feature>
<name>A0A6N4UNY3_9MYCO</name>